<accession>K0K0S9</accession>
<dbReference type="SUPFAM" id="SSF52499">
    <property type="entry name" value="Isochorismatase-like hydrolases"/>
    <property type="match status" value="1"/>
</dbReference>
<organism evidence="4 5">
    <name type="scientific">Saccharothrix espanaensis (strain ATCC 51144 / DSM 44229 / JCM 9112 / NBRC 15066 / NRRL 15764)</name>
    <dbReference type="NCBI Taxonomy" id="1179773"/>
    <lineage>
        <taxon>Bacteria</taxon>
        <taxon>Bacillati</taxon>
        <taxon>Actinomycetota</taxon>
        <taxon>Actinomycetes</taxon>
        <taxon>Pseudonocardiales</taxon>
        <taxon>Pseudonocardiaceae</taxon>
        <taxon>Saccharothrix</taxon>
    </lineage>
</organism>
<evidence type="ECO:0000256" key="1">
    <source>
        <dbReference type="ARBA" id="ARBA00022801"/>
    </source>
</evidence>
<evidence type="ECO:0000313" key="5">
    <source>
        <dbReference type="Proteomes" id="UP000006281"/>
    </source>
</evidence>
<evidence type="ECO:0000259" key="3">
    <source>
        <dbReference type="Pfam" id="PF00857"/>
    </source>
</evidence>
<dbReference type="Gene3D" id="3.40.50.850">
    <property type="entry name" value="Isochorismatase-like"/>
    <property type="match status" value="1"/>
</dbReference>
<dbReference type="PANTHER" id="PTHR43540:SF6">
    <property type="entry name" value="ISOCHORISMATASE-LIKE DOMAIN-CONTAINING PROTEIN"/>
    <property type="match status" value="1"/>
</dbReference>
<dbReference type="Proteomes" id="UP000006281">
    <property type="component" value="Chromosome"/>
</dbReference>
<sequence>MTIPPWAVVPKSCALLVIDMQNDFVRDGFPMAVPMARDRLPVMRNTVDTCRAAGVPVSYTQHILYDTFDVSPRETTYLPRLQQTGMRDGTHGAEIVEELAPQPREMVVRKHRCDGRLTAGSRALDQRISRLVEVEQSGGVDVAVEPGRKLPQVSDGGRREDDDTATLVGDAVRFIDLPDPVSPLDVGPEDRGGIGPRIGSGRFRGAPTTFRIVGHACLLSAMRRVKAWRTGTEGPGTAHRRRTTPGSR</sequence>
<dbReference type="Pfam" id="PF00857">
    <property type="entry name" value="Isochorismatase"/>
    <property type="match status" value="1"/>
</dbReference>
<evidence type="ECO:0000313" key="4">
    <source>
        <dbReference type="EMBL" id="CCH30158.1"/>
    </source>
</evidence>
<dbReference type="KEGG" id="sesp:BN6_28470"/>
<gene>
    <name evidence="4" type="ordered locus">BN6_28470</name>
</gene>
<dbReference type="AlphaFoldDB" id="K0K0S9"/>
<dbReference type="InterPro" id="IPR036380">
    <property type="entry name" value="Isochorismatase-like_sf"/>
</dbReference>
<feature type="domain" description="Isochorismatase-like" evidence="3">
    <location>
        <begin position="13"/>
        <end position="116"/>
    </location>
</feature>
<feature type="compositionally biased region" description="Basic residues" evidence="2">
    <location>
        <begin position="238"/>
        <end position="248"/>
    </location>
</feature>
<feature type="region of interest" description="Disordered" evidence="2">
    <location>
        <begin position="229"/>
        <end position="248"/>
    </location>
</feature>
<dbReference type="InterPro" id="IPR050272">
    <property type="entry name" value="Isochorismatase-like_hydrls"/>
</dbReference>
<dbReference type="HOGENOM" id="CLU_1119522_0_0_11"/>
<dbReference type="EMBL" id="HE804045">
    <property type="protein sequence ID" value="CCH30158.1"/>
    <property type="molecule type" value="Genomic_DNA"/>
</dbReference>
<reference evidence="4 5" key="1">
    <citation type="journal article" date="2012" name="BMC Genomics">
        <title>Complete genome sequence of Saccharothrix espanaensis DSM 44229T and comparison to the other completely sequenced Pseudonocardiaceae.</title>
        <authorList>
            <person name="Strobel T."/>
            <person name="Al-Dilaimi A."/>
            <person name="Blom J."/>
            <person name="Gessner A."/>
            <person name="Kalinowski J."/>
            <person name="Luzhetska M."/>
            <person name="Puhler A."/>
            <person name="Szczepanowski R."/>
            <person name="Bechthold A."/>
            <person name="Ruckert C."/>
        </authorList>
    </citation>
    <scope>NUCLEOTIDE SEQUENCE [LARGE SCALE GENOMIC DNA]</scope>
    <source>
        <strain evidence="5">ATCC 51144 / DSM 44229 / JCM 9112 / NBRC 15066 / NRRL 15764</strain>
    </source>
</reference>
<dbReference type="PATRIC" id="fig|1179773.3.peg.2847"/>
<keyword evidence="1" id="KW-0378">Hydrolase</keyword>
<dbReference type="InterPro" id="IPR000868">
    <property type="entry name" value="Isochorismatase-like_dom"/>
</dbReference>
<keyword evidence="5" id="KW-1185">Reference proteome</keyword>
<name>K0K0S9_SACES</name>
<evidence type="ECO:0000256" key="2">
    <source>
        <dbReference type="SAM" id="MobiDB-lite"/>
    </source>
</evidence>
<dbReference type="CDD" id="cd00431">
    <property type="entry name" value="cysteine_hydrolases"/>
    <property type="match status" value="1"/>
</dbReference>
<proteinExistence type="predicted"/>
<feature type="region of interest" description="Disordered" evidence="2">
    <location>
        <begin position="179"/>
        <end position="200"/>
    </location>
</feature>
<dbReference type="PANTHER" id="PTHR43540">
    <property type="entry name" value="PEROXYUREIDOACRYLATE/UREIDOACRYLATE AMIDOHYDROLASE-RELATED"/>
    <property type="match status" value="1"/>
</dbReference>
<protein>
    <recommendedName>
        <fullName evidence="3">Isochorismatase-like domain-containing protein</fullName>
    </recommendedName>
</protein>
<dbReference type="STRING" id="1179773.BN6_28470"/>
<dbReference type="eggNOG" id="COG1335">
    <property type="taxonomic scope" value="Bacteria"/>
</dbReference>
<dbReference type="GO" id="GO:0016787">
    <property type="term" value="F:hydrolase activity"/>
    <property type="evidence" value="ECO:0007669"/>
    <property type="project" value="UniProtKB-KW"/>
</dbReference>